<proteinExistence type="predicted"/>
<dbReference type="InterPro" id="IPR012808">
    <property type="entry name" value="CHP02453"/>
</dbReference>
<dbReference type="PANTHER" id="PTHR36452:SF1">
    <property type="entry name" value="DUF2461 DOMAIN-CONTAINING PROTEIN"/>
    <property type="match status" value="1"/>
</dbReference>
<keyword evidence="2" id="KW-1185">Reference proteome</keyword>
<dbReference type="RefSeq" id="WP_169677785.1">
    <property type="nucleotide sequence ID" value="NZ_JABBNU010000001.1"/>
</dbReference>
<dbReference type="NCBIfam" id="TIGR02453">
    <property type="entry name" value="TIGR02453 family protein"/>
    <property type="match status" value="1"/>
</dbReference>
<name>A0A848IV62_9BACT</name>
<dbReference type="PANTHER" id="PTHR36452">
    <property type="entry name" value="CHROMOSOME 12, WHOLE GENOME SHOTGUN SEQUENCE"/>
    <property type="match status" value="1"/>
</dbReference>
<gene>
    <name evidence="1" type="ORF">HH304_02095</name>
</gene>
<comment type="caution">
    <text evidence="1">The sequence shown here is derived from an EMBL/GenBank/DDBJ whole genome shotgun (WGS) entry which is preliminary data.</text>
</comment>
<protein>
    <submittedName>
        <fullName evidence="1">DUF2461 domain-containing protein</fullName>
    </submittedName>
</protein>
<organism evidence="1 2">
    <name type="scientific">Marinigracilibium pacificum</name>
    <dbReference type="NCBI Taxonomy" id="2729599"/>
    <lineage>
        <taxon>Bacteria</taxon>
        <taxon>Pseudomonadati</taxon>
        <taxon>Bacteroidota</taxon>
        <taxon>Cytophagia</taxon>
        <taxon>Cytophagales</taxon>
        <taxon>Flammeovirgaceae</taxon>
        <taxon>Marinigracilibium</taxon>
    </lineage>
</organism>
<dbReference type="Proteomes" id="UP000559010">
    <property type="component" value="Unassembled WGS sequence"/>
</dbReference>
<dbReference type="AlphaFoldDB" id="A0A848IV62"/>
<dbReference type="EMBL" id="JABBNU010000001">
    <property type="protein sequence ID" value="NMM47175.1"/>
    <property type="molecule type" value="Genomic_DNA"/>
</dbReference>
<reference evidence="1 2" key="1">
    <citation type="submission" date="2020-04" db="EMBL/GenBank/DDBJ databases">
        <title>Flammeovirgaceae bacterium KN852 isolated from deep sea.</title>
        <authorList>
            <person name="Zhang D.-C."/>
        </authorList>
    </citation>
    <scope>NUCLEOTIDE SEQUENCE [LARGE SCALE GENOMIC DNA]</scope>
    <source>
        <strain evidence="1 2">KN852</strain>
    </source>
</reference>
<evidence type="ECO:0000313" key="1">
    <source>
        <dbReference type="EMBL" id="NMM47175.1"/>
    </source>
</evidence>
<dbReference type="PIRSF" id="PIRSF028451">
    <property type="entry name" value="UCP028451"/>
    <property type="match status" value="1"/>
</dbReference>
<sequence length="217" mass="25195">MKKTLRFLSDLENNNNKDWFEENRSRYKEARQEFIQFITEVITGLAEKDPSLQQIVDPKKCVFRINRDIRFSKDKTPYKTNFAAAFSEEGKAVHQPGFYISIKPGNSMVGGGIWLPEPQRLQAIRQEIDYNGDELKKIINNPDFKNTFGQMEGERLKNPPKGYDKENPQIELLKYKSFVASTTLDDKDLTSDDIKNKTISVLEKLIPFKKYFDVALD</sequence>
<dbReference type="Pfam" id="PF09365">
    <property type="entry name" value="DUF2461"/>
    <property type="match status" value="1"/>
</dbReference>
<accession>A0A848IV62</accession>
<dbReference type="InterPro" id="IPR015996">
    <property type="entry name" value="UCP028451"/>
</dbReference>
<evidence type="ECO:0000313" key="2">
    <source>
        <dbReference type="Proteomes" id="UP000559010"/>
    </source>
</evidence>